<organism evidence="1 2">
    <name type="scientific">Sodiomyces alkalinus (strain CBS 110278 / VKM F-3762 / F11)</name>
    <name type="common">Alkaliphilic filamentous fungus</name>
    <dbReference type="NCBI Taxonomy" id="1314773"/>
    <lineage>
        <taxon>Eukaryota</taxon>
        <taxon>Fungi</taxon>
        <taxon>Dikarya</taxon>
        <taxon>Ascomycota</taxon>
        <taxon>Pezizomycotina</taxon>
        <taxon>Sordariomycetes</taxon>
        <taxon>Hypocreomycetidae</taxon>
        <taxon>Glomerellales</taxon>
        <taxon>Plectosphaerellaceae</taxon>
        <taxon>Sodiomyces</taxon>
    </lineage>
</organism>
<gene>
    <name evidence="1" type="ORF">SODALDRAFT_153168</name>
</gene>
<keyword evidence="2" id="KW-1185">Reference proteome</keyword>
<dbReference type="AlphaFoldDB" id="A0A3N2PX99"/>
<dbReference type="EMBL" id="ML119054">
    <property type="protein sequence ID" value="ROT39159.1"/>
    <property type="molecule type" value="Genomic_DNA"/>
</dbReference>
<protein>
    <submittedName>
        <fullName evidence="1">Uncharacterized protein</fullName>
    </submittedName>
</protein>
<evidence type="ECO:0000313" key="2">
    <source>
        <dbReference type="Proteomes" id="UP000272025"/>
    </source>
</evidence>
<dbReference type="RefSeq" id="XP_028466965.1">
    <property type="nucleotide sequence ID" value="XM_028606879.1"/>
</dbReference>
<accession>A0A3N2PX99</accession>
<proteinExistence type="predicted"/>
<evidence type="ECO:0000313" key="1">
    <source>
        <dbReference type="EMBL" id="ROT39159.1"/>
    </source>
</evidence>
<dbReference type="Proteomes" id="UP000272025">
    <property type="component" value="Unassembled WGS sequence"/>
</dbReference>
<name>A0A3N2PX99_SODAK</name>
<dbReference type="GeneID" id="39575357"/>
<sequence>MYLRPNSPPFLYRRFPTGLVIRPRLCRADTVVRCAFTYATKAKTYTHVYVHPPVIADARGFDEVRLARHSLQARRISLENFLLISPSWSFRWSDCYGPQWCKKEKKKKRDKRREETRKQNHIERDWGSVLLSNWVPFLAEHLTPPRRPRCRMASAVSGRCRRLTPRDQDQNSD</sequence>
<reference evidence="1 2" key="1">
    <citation type="journal article" date="2018" name="Mol. Ecol.">
        <title>The obligate alkalophilic soda-lake fungus Sodiomyces alkalinus has shifted to a protein diet.</title>
        <authorList>
            <person name="Grum-Grzhimaylo A.A."/>
            <person name="Falkoski D.L."/>
            <person name="van den Heuvel J."/>
            <person name="Valero-Jimenez C.A."/>
            <person name="Min B."/>
            <person name="Choi I.G."/>
            <person name="Lipzen A."/>
            <person name="Daum C.G."/>
            <person name="Aanen D.K."/>
            <person name="Tsang A."/>
            <person name="Henrissat B."/>
            <person name="Bilanenko E.N."/>
            <person name="de Vries R.P."/>
            <person name="van Kan J.A.L."/>
            <person name="Grigoriev I.V."/>
            <person name="Debets A.J.M."/>
        </authorList>
    </citation>
    <scope>NUCLEOTIDE SEQUENCE [LARGE SCALE GENOMIC DNA]</scope>
    <source>
        <strain evidence="1 2">F11</strain>
    </source>
</reference>